<gene>
    <name evidence="3" type="ORF">KJ970_15715</name>
</gene>
<protein>
    <submittedName>
        <fullName evidence="3">T9SS type A sorting domain-containing protein</fullName>
    </submittedName>
</protein>
<keyword evidence="1" id="KW-0732">Signal</keyword>
<feature type="chain" id="PRO_5038015124" evidence="1">
    <location>
        <begin position="31"/>
        <end position="195"/>
    </location>
</feature>
<feature type="domain" description="FlgD/Vpr Ig-like" evidence="2">
    <location>
        <begin position="132"/>
        <end position="183"/>
    </location>
</feature>
<dbReference type="Gene3D" id="2.60.40.4070">
    <property type="match status" value="1"/>
</dbReference>
<dbReference type="InterPro" id="IPR025965">
    <property type="entry name" value="FlgD/Vpr_Ig-like"/>
</dbReference>
<dbReference type="Pfam" id="PF13860">
    <property type="entry name" value="FlgD_ig"/>
    <property type="match status" value="1"/>
</dbReference>
<dbReference type="InterPro" id="IPR026444">
    <property type="entry name" value="Secre_tail"/>
</dbReference>
<dbReference type="EMBL" id="JAHJDP010000088">
    <property type="protein sequence ID" value="MBU2692370.1"/>
    <property type="molecule type" value="Genomic_DNA"/>
</dbReference>
<dbReference type="Proteomes" id="UP000777784">
    <property type="component" value="Unassembled WGS sequence"/>
</dbReference>
<comment type="caution">
    <text evidence="3">The sequence shown here is derived from an EMBL/GenBank/DDBJ whole genome shotgun (WGS) entry which is preliminary data.</text>
</comment>
<evidence type="ECO:0000313" key="3">
    <source>
        <dbReference type="EMBL" id="MBU2692370.1"/>
    </source>
</evidence>
<evidence type="ECO:0000259" key="2">
    <source>
        <dbReference type="Pfam" id="PF13860"/>
    </source>
</evidence>
<proteinExistence type="predicted"/>
<dbReference type="AlphaFoldDB" id="A0A948RWY0"/>
<reference evidence="3" key="1">
    <citation type="submission" date="2021-05" db="EMBL/GenBank/DDBJ databases">
        <title>Energy efficiency and biological interactions define the core microbiome of deep oligotrophic groundwater.</title>
        <authorList>
            <person name="Mehrshad M."/>
            <person name="Lopez-Fernandez M."/>
            <person name="Bell E."/>
            <person name="Bernier-Latmani R."/>
            <person name="Bertilsson S."/>
            <person name="Dopson M."/>
        </authorList>
    </citation>
    <scope>NUCLEOTIDE SEQUENCE</scope>
    <source>
        <strain evidence="3">Modern_marine.mb.64</strain>
    </source>
</reference>
<organism evidence="3 4">
    <name type="scientific">Eiseniibacteriota bacterium</name>
    <dbReference type="NCBI Taxonomy" id="2212470"/>
    <lineage>
        <taxon>Bacteria</taxon>
        <taxon>Candidatus Eiseniibacteriota</taxon>
    </lineage>
</organism>
<evidence type="ECO:0000313" key="4">
    <source>
        <dbReference type="Proteomes" id="UP000777784"/>
    </source>
</evidence>
<sequence length="195" mass="21733">MTTRRHTYRPWMLPSFLILAGLFFSVAANADAPVLVIEPGGHPAHQFLIDEIENITFSGDAMTINGWDGWLNERSLGSVQEIWVRWLMPSGLPEHDIPVPDFPGVILLANRPNPFINATTIAYSIPQDGLTDLSIYSVTGRKIKTLVHGQEPAGVHQTQWDGCDQSGERVSSGVYFYRLETSTNTESRRLVLISQ</sequence>
<name>A0A948RWY0_UNCEI</name>
<dbReference type="NCBIfam" id="TIGR04183">
    <property type="entry name" value="Por_Secre_tail"/>
    <property type="match status" value="1"/>
</dbReference>
<accession>A0A948RWY0</accession>
<evidence type="ECO:0000256" key="1">
    <source>
        <dbReference type="SAM" id="SignalP"/>
    </source>
</evidence>
<feature type="signal peptide" evidence="1">
    <location>
        <begin position="1"/>
        <end position="30"/>
    </location>
</feature>